<dbReference type="AlphaFoldDB" id="M3A4C0"/>
<keyword evidence="4" id="KW-1185">Reference proteome</keyword>
<dbReference type="VEuPathDB" id="FungiDB:MYCFIDRAFT_79467"/>
<feature type="compositionally biased region" description="Basic and acidic residues" evidence="2">
    <location>
        <begin position="286"/>
        <end position="304"/>
    </location>
</feature>
<dbReference type="HOGENOM" id="CLU_509170_0_0_1"/>
<dbReference type="eggNOG" id="ENOG502R9BG">
    <property type="taxonomic scope" value="Eukaryota"/>
</dbReference>
<dbReference type="GeneID" id="19341590"/>
<feature type="coiled-coil region" evidence="1">
    <location>
        <begin position="17"/>
        <end position="114"/>
    </location>
</feature>
<feature type="compositionally biased region" description="Basic and acidic residues" evidence="2">
    <location>
        <begin position="490"/>
        <end position="503"/>
    </location>
</feature>
<dbReference type="OrthoDB" id="3647228at2759"/>
<feature type="compositionally biased region" description="Low complexity" evidence="2">
    <location>
        <begin position="218"/>
        <end position="233"/>
    </location>
</feature>
<evidence type="ECO:0000313" key="4">
    <source>
        <dbReference type="Proteomes" id="UP000016932"/>
    </source>
</evidence>
<protein>
    <submittedName>
        <fullName evidence="3">Uncharacterized protein</fullName>
    </submittedName>
</protein>
<feature type="region of interest" description="Disordered" evidence="2">
    <location>
        <begin position="403"/>
        <end position="524"/>
    </location>
</feature>
<reference evidence="3 4" key="1">
    <citation type="journal article" date="2012" name="PLoS Pathog.">
        <title>Diverse lifestyles and strategies of plant pathogenesis encoded in the genomes of eighteen Dothideomycetes fungi.</title>
        <authorList>
            <person name="Ohm R.A."/>
            <person name="Feau N."/>
            <person name="Henrissat B."/>
            <person name="Schoch C.L."/>
            <person name="Horwitz B.A."/>
            <person name="Barry K.W."/>
            <person name="Condon B.J."/>
            <person name="Copeland A.C."/>
            <person name="Dhillon B."/>
            <person name="Glaser F."/>
            <person name="Hesse C.N."/>
            <person name="Kosti I."/>
            <person name="LaButti K."/>
            <person name="Lindquist E.A."/>
            <person name="Lucas S."/>
            <person name="Salamov A.A."/>
            <person name="Bradshaw R.E."/>
            <person name="Ciuffetti L."/>
            <person name="Hamelin R.C."/>
            <person name="Kema G.H.J."/>
            <person name="Lawrence C."/>
            <person name="Scott J.A."/>
            <person name="Spatafora J.W."/>
            <person name="Turgeon B.G."/>
            <person name="de Wit P.J.G.M."/>
            <person name="Zhong S."/>
            <person name="Goodwin S.B."/>
            <person name="Grigoriev I.V."/>
        </authorList>
    </citation>
    <scope>NUCLEOTIDE SEQUENCE [LARGE SCALE GENOMIC DNA]</scope>
    <source>
        <strain evidence="3 4">CIRAD86</strain>
    </source>
</reference>
<sequence>MAPKQPPPSDPTALLWAHQLKREHGLLLDRMQKLEAAIDRVETSTTAAANKNKEDVDQLSKQVQSLADDTRENQAIEKVQTEVMKSLQELQSQIEAITEKVTRIDRDVEDVTAECKKAAEKEVALHKRVKEVEAAMGSYRDSMRTLGRRIDEARWEEISQRLDDLAQQAENGNATMMEIEESIAVLEKASAELNIRNERLTEKVRAIQEGIASGTVLPDATATAEPDAAAAPQDIDEPEDRQATDKAAPARASRAQKRKNSAQSKAKHVEALEAARIVRSQKAAARKYDAPEIEKQAPRNTAKDKKGRTSSRARKEQTKAARASRAANRAAVKAPSAPTPLLDIKSQKPIRRMGKGWVEVEATPSQEDVPAMLAQDRAKDHIVSGSPIQPPACKVAIQPSIEQEENTLVPPKRRTILQNDNTQAREVFGTAGKGKKRKANVLADDSIDVDAPRQTRKQRVAATAVPMKQEKAVRRGLTNVFTSPISSPPRSDELVKVEQEQKTGSKRRTIPQDDDGAMLKNAKA</sequence>
<dbReference type="Proteomes" id="UP000016932">
    <property type="component" value="Unassembled WGS sequence"/>
</dbReference>
<accession>M3A4C0</accession>
<name>M3A4C0_PSEFD</name>
<dbReference type="EMBL" id="KB446562">
    <property type="protein sequence ID" value="EME79461.1"/>
    <property type="molecule type" value="Genomic_DNA"/>
</dbReference>
<dbReference type="Gene3D" id="1.20.5.170">
    <property type="match status" value="1"/>
</dbReference>
<feature type="compositionally biased region" description="Low complexity" evidence="2">
    <location>
        <begin position="320"/>
        <end position="336"/>
    </location>
</feature>
<gene>
    <name evidence="3" type="ORF">MYCFIDRAFT_79467</name>
</gene>
<organism evidence="3 4">
    <name type="scientific">Pseudocercospora fijiensis (strain CIRAD86)</name>
    <name type="common">Black leaf streak disease fungus</name>
    <name type="synonym">Mycosphaerella fijiensis</name>
    <dbReference type="NCBI Taxonomy" id="383855"/>
    <lineage>
        <taxon>Eukaryota</taxon>
        <taxon>Fungi</taxon>
        <taxon>Dikarya</taxon>
        <taxon>Ascomycota</taxon>
        <taxon>Pezizomycotina</taxon>
        <taxon>Dothideomycetes</taxon>
        <taxon>Dothideomycetidae</taxon>
        <taxon>Mycosphaerellales</taxon>
        <taxon>Mycosphaerellaceae</taxon>
        <taxon>Pseudocercospora</taxon>
    </lineage>
</organism>
<dbReference type="RefSeq" id="XP_007930174.1">
    <property type="nucleotide sequence ID" value="XM_007931983.1"/>
</dbReference>
<feature type="compositionally biased region" description="Polar residues" evidence="2">
    <location>
        <begin position="479"/>
        <end position="489"/>
    </location>
</feature>
<evidence type="ECO:0000313" key="3">
    <source>
        <dbReference type="EMBL" id="EME79461.1"/>
    </source>
</evidence>
<evidence type="ECO:0000256" key="1">
    <source>
        <dbReference type="SAM" id="Coils"/>
    </source>
</evidence>
<evidence type="ECO:0000256" key="2">
    <source>
        <dbReference type="SAM" id="MobiDB-lite"/>
    </source>
</evidence>
<keyword evidence="1" id="KW-0175">Coiled coil</keyword>
<feature type="coiled-coil region" evidence="1">
    <location>
        <begin position="162"/>
        <end position="203"/>
    </location>
</feature>
<feature type="region of interest" description="Disordered" evidence="2">
    <location>
        <begin position="217"/>
        <end position="348"/>
    </location>
</feature>
<proteinExistence type="predicted"/>
<dbReference type="KEGG" id="pfj:MYCFIDRAFT_79467"/>